<sequence>MVQDRHYHAGSPLPPRPPHPRHNTGMAASSEEKGLLGAATRPHRRYGSTAVNMKKPENVIKHRVSKQDTIQGIALRYGVTVETIKQHNKLWTVEAMFLHDFLEVPVSRDMYEVVTSSCNSSSNHIDASDSSEVSCSPSSTPKVCHSPSTSSGLLDCSETSPNDFLSKIDSNIALMKSNIERMETHAYPMVDRMEVDDSRCNNSGQRCNSTGRENLYQNGWHDPMATPHTIVNPGRTITMSLKRLLREHEELYEL</sequence>
<feature type="region of interest" description="Disordered" evidence="1">
    <location>
        <begin position="1"/>
        <end position="29"/>
    </location>
</feature>
<dbReference type="PANTHER" id="PTHR20932">
    <property type="entry name" value="LYSM AND PUTATIVE PEPTIDOGLYCAN-BINDING DOMAIN-CONTAINING PROTEIN"/>
    <property type="match status" value="1"/>
</dbReference>
<reference evidence="3 4" key="1">
    <citation type="submission" date="2019-05" db="EMBL/GenBank/DDBJ databases">
        <title>Another draft genome of Portunus trituberculatus and its Hox gene families provides insights of decapod evolution.</title>
        <authorList>
            <person name="Jeong J.-H."/>
            <person name="Song I."/>
            <person name="Kim S."/>
            <person name="Choi T."/>
            <person name="Kim D."/>
            <person name="Ryu S."/>
            <person name="Kim W."/>
        </authorList>
    </citation>
    <scope>NUCLEOTIDE SEQUENCE [LARGE SCALE GENOMIC DNA]</scope>
    <source>
        <tissue evidence="3">Muscle</tissue>
    </source>
</reference>
<dbReference type="InterPro" id="IPR045030">
    <property type="entry name" value="LYSM1-4"/>
</dbReference>
<protein>
    <submittedName>
        <fullName evidence="3">LysM and putative peptidoglycan-binding domain-containing protein 1</fullName>
    </submittedName>
</protein>
<proteinExistence type="predicted"/>
<evidence type="ECO:0000313" key="3">
    <source>
        <dbReference type="EMBL" id="MPC23110.1"/>
    </source>
</evidence>
<dbReference type="Proteomes" id="UP000324222">
    <property type="component" value="Unassembled WGS sequence"/>
</dbReference>
<evidence type="ECO:0000259" key="2">
    <source>
        <dbReference type="PROSITE" id="PS51782"/>
    </source>
</evidence>
<dbReference type="AlphaFoldDB" id="A0A5B7DNM9"/>
<name>A0A5B7DNM9_PORTR</name>
<dbReference type="Gene3D" id="3.10.350.10">
    <property type="entry name" value="LysM domain"/>
    <property type="match status" value="1"/>
</dbReference>
<dbReference type="SMART" id="SM00257">
    <property type="entry name" value="LysM"/>
    <property type="match status" value="1"/>
</dbReference>
<accession>A0A5B7DNM9</accession>
<dbReference type="InterPro" id="IPR018392">
    <property type="entry name" value="LysM"/>
</dbReference>
<dbReference type="PANTHER" id="PTHR20932:SF8">
    <property type="entry name" value="LD22649P"/>
    <property type="match status" value="1"/>
</dbReference>
<comment type="caution">
    <text evidence="3">The sequence shown here is derived from an EMBL/GenBank/DDBJ whole genome shotgun (WGS) entry which is preliminary data.</text>
</comment>
<organism evidence="3 4">
    <name type="scientific">Portunus trituberculatus</name>
    <name type="common">Swimming crab</name>
    <name type="synonym">Neptunus trituberculatus</name>
    <dbReference type="NCBI Taxonomy" id="210409"/>
    <lineage>
        <taxon>Eukaryota</taxon>
        <taxon>Metazoa</taxon>
        <taxon>Ecdysozoa</taxon>
        <taxon>Arthropoda</taxon>
        <taxon>Crustacea</taxon>
        <taxon>Multicrustacea</taxon>
        <taxon>Malacostraca</taxon>
        <taxon>Eumalacostraca</taxon>
        <taxon>Eucarida</taxon>
        <taxon>Decapoda</taxon>
        <taxon>Pleocyemata</taxon>
        <taxon>Brachyura</taxon>
        <taxon>Eubrachyura</taxon>
        <taxon>Portunoidea</taxon>
        <taxon>Portunidae</taxon>
        <taxon>Portuninae</taxon>
        <taxon>Portunus</taxon>
    </lineage>
</organism>
<keyword evidence="4" id="KW-1185">Reference proteome</keyword>
<feature type="compositionally biased region" description="Low complexity" evidence="1">
    <location>
        <begin position="121"/>
        <end position="139"/>
    </location>
</feature>
<evidence type="ECO:0000313" key="4">
    <source>
        <dbReference type="Proteomes" id="UP000324222"/>
    </source>
</evidence>
<evidence type="ECO:0000256" key="1">
    <source>
        <dbReference type="SAM" id="MobiDB-lite"/>
    </source>
</evidence>
<dbReference type="CDD" id="cd00118">
    <property type="entry name" value="LysM"/>
    <property type="match status" value="1"/>
</dbReference>
<gene>
    <name evidence="3" type="primary">lysmd1</name>
    <name evidence="3" type="ORF">E2C01_016148</name>
</gene>
<feature type="region of interest" description="Disordered" evidence="1">
    <location>
        <begin position="121"/>
        <end position="155"/>
    </location>
</feature>
<dbReference type="InterPro" id="IPR036779">
    <property type="entry name" value="LysM_dom_sf"/>
</dbReference>
<dbReference type="PROSITE" id="PS51782">
    <property type="entry name" value="LYSM"/>
    <property type="match status" value="1"/>
</dbReference>
<feature type="domain" description="LysM" evidence="2">
    <location>
        <begin position="60"/>
        <end position="104"/>
    </location>
</feature>
<dbReference type="OrthoDB" id="2107166at2759"/>
<dbReference type="SUPFAM" id="SSF54106">
    <property type="entry name" value="LysM domain"/>
    <property type="match status" value="1"/>
</dbReference>
<dbReference type="Pfam" id="PF01476">
    <property type="entry name" value="LysM"/>
    <property type="match status" value="1"/>
</dbReference>
<dbReference type="EMBL" id="VSRR010001167">
    <property type="protein sequence ID" value="MPC23110.1"/>
    <property type="molecule type" value="Genomic_DNA"/>
</dbReference>
<feature type="compositionally biased region" description="Polar residues" evidence="1">
    <location>
        <begin position="146"/>
        <end position="155"/>
    </location>
</feature>